<gene>
    <name evidence="1" type="ORF">CEXT_382851</name>
</gene>
<proteinExistence type="predicted"/>
<dbReference type="EMBL" id="BPLR01001863">
    <property type="protein sequence ID" value="GIX67256.1"/>
    <property type="molecule type" value="Genomic_DNA"/>
</dbReference>
<name>A0AAV4M774_CAEEX</name>
<keyword evidence="2" id="KW-1185">Reference proteome</keyword>
<accession>A0AAV4M774</accession>
<organism evidence="1 2">
    <name type="scientific">Caerostris extrusa</name>
    <name type="common">Bark spider</name>
    <name type="synonym">Caerostris bankana</name>
    <dbReference type="NCBI Taxonomy" id="172846"/>
    <lineage>
        <taxon>Eukaryota</taxon>
        <taxon>Metazoa</taxon>
        <taxon>Ecdysozoa</taxon>
        <taxon>Arthropoda</taxon>
        <taxon>Chelicerata</taxon>
        <taxon>Arachnida</taxon>
        <taxon>Araneae</taxon>
        <taxon>Araneomorphae</taxon>
        <taxon>Entelegynae</taxon>
        <taxon>Araneoidea</taxon>
        <taxon>Araneidae</taxon>
        <taxon>Caerostris</taxon>
    </lineage>
</organism>
<dbReference type="AlphaFoldDB" id="A0AAV4M774"/>
<sequence>MNTVNPWARNSIYCVEERERRVNNAFCGIETAIRRDACSWWILTNLGNPAYQNGGDVTLQNNQQQIWTLYEVPLENV</sequence>
<evidence type="ECO:0000313" key="2">
    <source>
        <dbReference type="Proteomes" id="UP001054945"/>
    </source>
</evidence>
<protein>
    <submittedName>
        <fullName evidence="1">Uncharacterized protein</fullName>
    </submittedName>
</protein>
<comment type="caution">
    <text evidence="1">The sequence shown here is derived from an EMBL/GenBank/DDBJ whole genome shotgun (WGS) entry which is preliminary data.</text>
</comment>
<evidence type="ECO:0000313" key="1">
    <source>
        <dbReference type="EMBL" id="GIX67256.1"/>
    </source>
</evidence>
<reference evidence="1 2" key="1">
    <citation type="submission" date="2021-06" db="EMBL/GenBank/DDBJ databases">
        <title>Caerostris extrusa draft genome.</title>
        <authorList>
            <person name="Kono N."/>
            <person name="Arakawa K."/>
        </authorList>
    </citation>
    <scope>NUCLEOTIDE SEQUENCE [LARGE SCALE GENOMIC DNA]</scope>
</reference>
<dbReference type="Proteomes" id="UP001054945">
    <property type="component" value="Unassembled WGS sequence"/>
</dbReference>